<keyword evidence="1" id="KW-1133">Transmembrane helix</keyword>
<name>A0A1I1PY92_RUMAL</name>
<evidence type="ECO:0000256" key="1">
    <source>
        <dbReference type="SAM" id="Phobius"/>
    </source>
</evidence>
<keyword evidence="1" id="KW-0472">Membrane</keyword>
<dbReference type="RefSeq" id="WP_074963020.1">
    <property type="nucleotide sequence ID" value="NZ_FOKQ01000039.1"/>
</dbReference>
<feature type="transmembrane region" description="Helical" evidence="1">
    <location>
        <begin position="7"/>
        <end position="28"/>
    </location>
</feature>
<evidence type="ECO:0000313" key="2">
    <source>
        <dbReference type="EMBL" id="SFD14677.1"/>
    </source>
</evidence>
<accession>A0A1I1PY92</accession>
<sequence length="216" mass="23761">MKKPNMAATAVIVFIFGILVPAVLLWVVTFGMDESREYKEDGIKVSCTVIGTSVTGSSSRPKVKYKSPEGEWIEADCIANGKVMMGQKIEGYVMPDDPKNVYCPPDMALKMVFYALSAAAFVGGGAVLFKGLKDLRKYNILIKNGVPCKAQLTSWYEKNGIKEIQLRVFRRNGEEQIVSVQAIKGTPIVGEYYDIIMSEDDAGKITAALNDERLGM</sequence>
<reference evidence="2 3" key="1">
    <citation type="submission" date="2016-10" db="EMBL/GenBank/DDBJ databases">
        <authorList>
            <person name="de Groot N.N."/>
        </authorList>
    </citation>
    <scope>NUCLEOTIDE SEQUENCE [LARGE SCALE GENOMIC DNA]</scope>
    <source>
        <strain evidence="2 3">AR67</strain>
    </source>
</reference>
<gene>
    <name evidence="2" type="ORF">SAMN02910406_03229</name>
</gene>
<feature type="transmembrane region" description="Helical" evidence="1">
    <location>
        <begin position="111"/>
        <end position="129"/>
    </location>
</feature>
<organism evidence="2 3">
    <name type="scientific">Ruminococcus albus</name>
    <dbReference type="NCBI Taxonomy" id="1264"/>
    <lineage>
        <taxon>Bacteria</taxon>
        <taxon>Bacillati</taxon>
        <taxon>Bacillota</taxon>
        <taxon>Clostridia</taxon>
        <taxon>Eubacteriales</taxon>
        <taxon>Oscillospiraceae</taxon>
        <taxon>Ruminococcus</taxon>
    </lineage>
</organism>
<dbReference type="OrthoDB" id="1820122at2"/>
<protein>
    <recommendedName>
        <fullName evidence="4">DUF3592 domain-containing protein</fullName>
    </recommendedName>
</protein>
<dbReference type="EMBL" id="FOKQ01000039">
    <property type="protein sequence ID" value="SFD14677.1"/>
    <property type="molecule type" value="Genomic_DNA"/>
</dbReference>
<evidence type="ECO:0008006" key="4">
    <source>
        <dbReference type="Google" id="ProtNLM"/>
    </source>
</evidence>
<evidence type="ECO:0000313" key="3">
    <source>
        <dbReference type="Proteomes" id="UP000182192"/>
    </source>
</evidence>
<proteinExistence type="predicted"/>
<dbReference type="Proteomes" id="UP000182192">
    <property type="component" value="Unassembled WGS sequence"/>
</dbReference>
<dbReference type="AlphaFoldDB" id="A0A1I1PY92"/>
<keyword evidence="1" id="KW-0812">Transmembrane</keyword>